<evidence type="ECO:0000313" key="2">
    <source>
        <dbReference type="EMBL" id="KAJ7075989.1"/>
    </source>
</evidence>
<gene>
    <name evidence="2" type="ORF">B0H15DRAFT_607080</name>
</gene>
<dbReference type="EMBL" id="JARJCN010000086">
    <property type="protein sequence ID" value="KAJ7075989.1"/>
    <property type="molecule type" value="Genomic_DNA"/>
</dbReference>
<proteinExistence type="predicted"/>
<feature type="region of interest" description="Disordered" evidence="1">
    <location>
        <begin position="214"/>
        <end position="249"/>
    </location>
</feature>
<organism evidence="2 3">
    <name type="scientific">Mycena belliarum</name>
    <dbReference type="NCBI Taxonomy" id="1033014"/>
    <lineage>
        <taxon>Eukaryota</taxon>
        <taxon>Fungi</taxon>
        <taxon>Dikarya</taxon>
        <taxon>Basidiomycota</taxon>
        <taxon>Agaricomycotina</taxon>
        <taxon>Agaricomycetes</taxon>
        <taxon>Agaricomycetidae</taxon>
        <taxon>Agaricales</taxon>
        <taxon>Marasmiineae</taxon>
        <taxon>Mycenaceae</taxon>
        <taxon>Mycena</taxon>
    </lineage>
</organism>
<name>A0AAD6XJR0_9AGAR</name>
<dbReference type="Proteomes" id="UP001222325">
    <property type="component" value="Unassembled WGS sequence"/>
</dbReference>
<feature type="region of interest" description="Disordered" evidence="1">
    <location>
        <begin position="402"/>
        <end position="429"/>
    </location>
</feature>
<feature type="compositionally biased region" description="Acidic residues" evidence="1">
    <location>
        <begin position="215"/>
        <end position="226"/>
    </location>
</feature>
<sequence length="866" mass="97016">MSRALPPHWSGGDLVQKISKMNQAAFEQQKHKPSPRLGRKGFLYLQKTTPMVRPEEQVRVTARRVLKAERDERMDVTAALTPVKMYMAGFTRPKDLRSSNWFPGGRYLVREKVYESPAKEAYEPHTVFLLESRYHIRYGLGRVDAPEYIYGICREHDLPTILKMYNSKYAGRDVLEIMDNARWTDEPMNRRRVRWWTTNEDRENTLRELGLDLTPAEEDFGEDEEGTPAMPASTRPRSGLPPPGAPSLSFARAFHSSTARSMGGDNYNNDHIVPDFYVQRKQAKGSKDDGGDKPQLQDSTSLMDNLSAGILSDEIDASMRRLASKIPTELYNADGVLVHPSGFVIPTPDHSTSHERVQSEKQRAQQTAAVAERVLEEDFTDVTAQTSSRRGKVPFEVRHADGTVTHPSGFQPPTAADGFEHSGNSTVDSHIGQQPLVVPGAKRGLHTSAPPHAQLSPILIRPPPGASGTFFFTPRSEYLPTLETTPFWRPLLTLTVSTRPLGLTLLRLSKGLPTGRPFHADFSSDDRKCRISFVNRVRVMRVKRMQNLAVEMGQMLGGARGGMVGMRIDTESMGRGIGGEGLEAPLPREKRVIGVGVASYYRFAQDVREMFRIRGKDEIFTPDRRPPFEIFEIDDFGRKLGQDGAVVPWSKPPPSPSEKMRREPWYTEYVALRRASALFKRAAQVAMSTPMQAKFPADQKPVAASKEDPDEDEDDDDDDDDDAEDEAKETEPVEPDVLEDDGDAVPLAPIVLVSAEEGAAQRLQQHIENHPIEHGMSLKEVEAPPNFLIRRANGVRLLGPPSDVANQLTVPLHPTLARKVVDRRLNMIYLYRRKELSQILASRVNNVDYPDKFLERIARSADDAAA</sequence>
<feature type="region of interest" description="Disordered" evidence="1">
    <location>
        <begin position="441"/>
        <end position="461"/>
    </location>
</feature>
<reference evidence="2" key="1">
    <citation type="submission" date="2023-03" db="EMBL/GenBank/DDBJ databases">
        <title>Massive genome expansion in bonnet fungi (Mycena s.s.) driven by repeated elements and novel gene families across ecological guilds.</title>
        <authorList>
            <consortium name="Lawrence Berkeley National Laboratory"/>
            <person name="Harder C.B."/>
            <person name="Miyauchi S."/>
            <person name="Viragh M."/>
            <person name="Kuo A."/>
            <person name="Thoen E."/>
            <person name="Andreopoulos B."/>
            <person name="Lu D."/>
            <person name="Skrede I."/>
            <person name="Drula E."/>
            <person name="Henrissat B."/>
            <person name="Morin E."/>
            <person name="Kohler A."/>
            <person name="Barry K."/>
            <person name="LaButti K."/>
            <person name="Morin E."/>
            <person name="Salamov A."/>
            <person name="Lipzen A."/>
            <person name="Mereny Z."/>
            <person name="Hegedus B."/>
            <person name="Baldrian P."/>
            <person name="Stursova M."/>
            <person name="Weitz H."/>
            <person name="Taylor A."/>
            <person name="Grigoriev I.V."/>
            <person name="Nagy L.G."/>
            <person name="Martin F."/>
            <person name="Kauserud H."/>
        </authorList>
    </citation>
    <scope>NUCLEOTIDE SEQUENCE</scope>
    <source>
        <strain evidence="2">CBHHK173m</strain>
    </source>
</reference>
<comment type="caution">
    <text evidence="2">The sequence shown here is derived from an EMBL/GenBank/DDBJ whole genome shotgun (WGS) entry which is preliminary data.</text>
</comment>
<accession>A0AAD6XJR0</accession>
<feature type="region of interest" description="Disordered" evidence="1">
    <location>
        <begin position="690"/>
        <end position="741"/>
    </location>
</feature>
<feature type="compositionally biased region" description="Acidic residues" evidence="1">
    <location>
        <begin position="708"/>
        <end position="741"/>
    </location>
</feature>
<evidence type="ECO:0000256" key="1">
    <source>
        <dbReference type="SAM" id="MobiDB-lite"/>
    </source>
</evidence>
<evidence type="ECO:0000313" key="3">
    <source>
        <dbReference type="Proteomes" id="UP001222325"/>
    </source>
</evidence>
<keyword evidence="3" id="KW-1185">Reference proteome</keyword>
<protein>
    <submittedName>
        <fullName evidence="2">Uncharacterized protein</fullName>
    </submittedName>
</protein>
<dbReference type="AlphaFoldDB" id="A0AAD6XJR0"/>